<evidence type="ECO:0008006" key="4">
    <source>
        <dbReference type="Google" id="ProtNLM"/>
    </source>
</evidence>
<sequence>MQNYKHTFIIVLTIVAVLLGYELLRRKVGSFAGSYPFAEKWEIAAPLDSVKSAIVKLKNNDPMLFPAQDVLQFDIDHTGYYSKVDFYYEDSQQVVKTLLRERKSGETTLTLVEFEKSENGELKKMNRDFNYFDNRKEIKKFERLIYDEIIEKLNGSAIQSRTKAVR</sequence>
<keyword evidence="1" id="KW-0812">Transmembrane</keyword>
<gene>
    <name evidence="2" type="ORF">H8B17_02555</name>
</gene>
<organism evidence="2 3">
    <name type="scientific">Sphingobacterium arenae</name>
    <dbReference type="NCBI Taxonomy" id="1280598"/>
    <lineage>
        <taxon>Bacteria</taxon>
        <taxon>Pseudomonadati</taxon>
        <taxon>Bacteroidota</taxon>
        <taxon>Sphingobacteriia</taxon>
        <taxon>Sphingobacteriales</taxon>
        <taxon>Sphingobacteriaceae</taxon>
        <taxon>Sphingobacterium</taxon>
    </lineage>
</organism>
<keyword evidence="1" id="KW-1133">Transmembrane helix</keyword>
<evidence type="ECO:0000313" key="2">
    <source>
        <dbReference type="EMBL" id="MBD1424450.1"/>
    </source>
</evidence>
<keyword evidence="3" id="KW-1185">Reference proteome</keyword>
<proteinExistence type="predicted"/>
<dbReference type="EMBL" id="JACNYK010000001">
    <property type="protein sequence ID" value="MBD1424450.1"/>
    <property type="molecule type" value="Genomic_DNA"/>
</dbReference>
<feature type="transmembrane region" description="Helical" evidence="1">
    <location>
        <begin position="6"/>
        <end position="24"/>
    </location>
</feature>
<protein>
    <recommendedName>
        <fullName evidence="4">DUF4230 domain-containing protein</fullName>
    </recommendedName>
</protein>
<accession>A0ABR7XZH5</accession>
<comment type="caution">
    <text evidence="2">The sequence shown here is derived from an EMBL/GenBank/DDBJ whole genome shotgun (WGS) entry which is preliminary data.</text>
</comment>
<evidence type="ECO:0000313" key="3">
    <source>
        <dbReference type="Proteomes" id="UP000606494"/>
    </source>
</evidence>
<dbReference type="RefSeq" id="WP_190307591.1">
    <property type="nucleotide sequence ID" value="NZ_JACNYK010000001.1"/>
</dbReference>
<reference evidence="2 3" key="1">
    <citation type="submission" date="2020-08" db="EMBL/GenBank/DDBJ databases">
        <title>Sphingobacterium sp. DN00404 isolated from aquaculture water.</title>
        <authorList>
            <person name="Zhang M."/>
        </authorList>
    </citation>
    <scope>NUCLEOTIDE SEQUENCE [LARGE SCALE GENOMIC DNA]</scope>
    <source>
        <strain evidence="2 3">KCTC 32294</strain>
    </source>
</reference>
<dbReference type="Proteomes" id="UP000606494">
    <property type="component" value="Unassembled WGS sequence"/>
</dbReference>
<evidence type="ECO:0000256" key="1">
    <source>
        <dbReference type="SAM" id="Phobius"/>
    </source>
</evidence>
<name>A0ABR7XZH5_9SPHI</name>
<keyword evidence="1" id="KW-0472">Membrane</keyword>